<evidence type="ECO:0000313" key="3">
    <source>
        <dbReference type="Proteomes" id="UP000008062"/>
    </source>
</evidence>
<dbReference type="InParanoid" id="F9X1Z6"/>
<organism evidence="2 3">
    <name type="scientific">Zymoseptoria tritici (strain CBS 115943 / IPO323)</name>
    <name type="common">Speckled leaf blotch fungus</name>
    <name type="synonym">Septoria tritici</name>
    <dbReference type="NCBI Taxonomy" id="336722"/>
    <lineage>
        <taxon>Eukaryota</taxon>
        <taxon>Fungi</taxon>
        <taxon>Dikarya</taxon>
        <taxon>Ascomycota</taxon>
        <taxon>Pezizomycotina</taxon>
        <taxon>Dothideomycetes</taxon>
        <taxon>Dothideomycetidae</taxon>
        <taxon>Mycosphaerellales</taxon>
        <taxon>Mycosphaerellaceae</taxon>
        <taxon>Zymoseptoria</taxon>
    </lineage>
</organism>
<evidence type="ECO:0000256" key="1">
    <source>
        <dbReference type="SAM" id="SignalP"/>
    </source>
</evidence>
<feature type="signal peptide" evidence="1">
    <location>
        <begin position="1"/>
        <end position="20"/>
    </location>
</feature>
<evidence type="ECO:0000313" key="2">
    <source>
        <dbReference type="EMBL" id="EGP89683.1"/>
    </source>
</evidence>
<dbReference type="AlphaFoldDB" id="F9X1Z6"/>
<dbReference type="RefSeq" id="XP_003854707.1">
    <property type="nucleotide sequence ID" value="XM_003854659.1"/>
</dbReference>
<dbReference type="KEGG" id="ztr:MYCGRDRAFT_90346"/>
<accession>F9X1Z6</accession>
<dbReference type="GeneID" id="13403750"/>
<protein>
    <submittedName>
        <fullName evidence="2">Uncharacterized protein</fullName>
    </submittedName>
</protein>
<dbReference type="HOGENOM" id="CLU_1409830_0_0_1"/>
<reference evidence="2 3" key="1">
    <citation type="journal article" date="2011" name="PLoS Genet.">
        <title>Finished genome of the fungal wheat pathogen Mycosphaerella graminicola reveals dispensome structure, chromosome plasticity, and stealth pathogenesis.</title>
        <authorList>
            <person name="Goodwin S.B."/>
            <person name="Ben M'barek S."/>
            <person name="Dhillon B."/>
            <person name="Wittenberg A.H.J."/>
            <person name="Crane C.F."/>
            <person name="Hane J.K."/>
            <person name="Foster A.J."/>
            <person name="Van der Lee T.A.J."/>
            <person name="Grimwood J."/>
            <person name="Aerts A."/>
            <person name="Antoniw J."/>
            <person name="Bailey A."/>
            <person name="Bluhm B."/>
            <person name="Bowler J."/>
            <person name="Bristow J."/>
            <person name="van der Burgt A."/>
            <person name="Canto-Canche B."/>
            <person name="Churchill A.C.L."/>
            <person name="Conde-Ferraez L."/>
            <person name="Cools H.J."/>
            <person name="Coutinho P.M."/>
            <person name="Csukai M."/>
            <person name="Dehal P."/>
            <person name="De Wit P."/>
            <person name="Donzelli B."/>
            <person name="van de Geest H.C."/>
            <person name="van Ham R.C.H.J."/>
            <person name="Hammond-Kosack K.E."/>
            <person name="Henrissat B."/>
            <person name="Kilian A."/>
            <person name="Kobayashi A.K."/>
            <person name="Koopmann E."/>
            <person name="Kourmpetis Y."/>
            <person name="Kuzniar A."/>
            <person name="Lindquist E."/>
            <person name="Lombard V."/>
            <person name="Maliepaard C."/>
            <person name="Martins N."/>
            <person name="Mehrabi R."/>
            <person name="Nap J.P.H."/>
            <person name="Ponomarenko A."/>
            <person name="Rudd J.J."/>
            <person name="Salamov A."/>
            <person name="Schmutz J."/>
            <person name="Schouten H.J."/>
            <person name="Shapiro H."/>
            <person name="Stergiopoulos I."/>
            <person name="Torriani S.F.F."/>
            <person name="Tu H."/>
            <person name="de Vries R.P."/>
            <person name="Waalwijk C."/>
            <person name="Ware S.B."/>
            <person name="Wiebenga A."/>
            <person name="Zwiers L.-H."/>
            <person name="Oliver R.P."/>
            <person name="Grigoriev I.V."/>
            <person name="Kema G.H.J."/>
        </authorList>
    </citation>
    <scope>NUCLEOTIDE SEQUENCE [LARGE SCALE GENOMIC DNA]</scope>
    <source>
        <strain evidence="3">CBS 115943 / IPO323</strain>
    </source>
</reference>
<dbReference type="VEuPathDB" id="FungiDB:ZTRI_2.44"/>
<dbReference type="EMBL" id="CM001197">
    <property type="protein sequence ID" value="EGP89683.1"/>
    <property type="molecule type" value="Genomic_DNA"/>
</dbReference>
<dbReference type="Proteomes" id="UP000008062">
    <property type="component" value="Chromosome 2"/>
</dbReference>
<feature type="chain" id="PRO_5003391079" evidence="1">
    <location>
        <begin position="21"/>
        <end position="172"/>
    </location>
</feature>
<sequence length="172" mass="18663">MHFSHAILLMASALPAVVLADTIQGGLSLGVENDKRSVSPLLRRDDTPPVACTPPDDTTCIPKGVVPYTPYTCNIPLTNDPANIALDAVRRNGYPHCNADKAVCTCSVHGSSHDILVEVWREIISRQDPSLHIVDVCEHGTMSYDGAPYLQIDYNVDFSISAILVFSSIGFR</sequence>
<proteinExistence type="predicted"/>
<keyword evidence="3" id="KW-1185">Reference proteome</keyword>
<gene>
    <name evidence="2" type="ORF">MYCGRDRAFT_90346</name>
</gene>
<keyword evidence="1" id="KW-0732">Signal</keyword>
<name>F9X1Z6_ZYMTI</name>